<name>A0A9P5NQ80_GYMJU</name>
<sequence>MQQRTASTSNNPVPPSSYPNQLRSAPGTVGFNSTPFQDPYQFPQVQPIPVGYNSPLQDPRQNPAAANIATRVAVANNLYPTPGPPAPVSRVSSSSTSRTEGSDRNHTVEYYKLVPMSADDVNEQSPSSYHQSNAEPCEFRQEIMTTTTSTHGSTGGGNTSRRSNSEVVQPMATTSVSRLPSMSQTESARGHQWGRSNDLTAYTTQSSNQMFPNPSVAYGAHLFPGASHVSIQDTTINVIGGNMATLAPRVRVNDQVDYMDPSGQVKKTPNPVELSKALPQIPVSGPEQKQGYPSLKPFTGTIGNQWVLRHDIERHIPIYMSLRPFEGNLRAMPLWYPQPLLTRSNGERRGIEVGDLVYDNKNDGTTPPPESQYRHFPAAQLPHNSPYSSWSTQTRSMYCFKSVKSITQAGIIVAPQGVRHIFLGNEFFRGDEAKEYFCKYSPFWYQHLKRIHPKFENGSLLFVTEAYFTKTWGIATFVAEKPTKGHISIEFREIGRNSNNFSWEHSDSRWVTSTGTCPSTNAGKLESGTPSTQCIGIVLRSLSLDNKTWGQYFDRSLTPSASMLEGEMLYQTSPRADASSSKSHTSPTQSIKTAWTKISPKIFQRTNSDQGSTVETGSVEQSLRVVEGKYQYHDYSIFEEEARR</sequence>
<dbReference type="OrthoDB" id="2690880at2759"/>
<evidence type="ECO:0000313" key="3">
    <source>
        <dbReference type="Proteomes" id="UP000724874"/>
    </source>
</evidence>
<feature type="region of interest" description="Disordered" evidence="1">
    <location>
        <begin position="1"/>
        <end position="61"/>
    </location>
</feature>
<comment type="caution">
    <text evidence="2">The sequence shown here is derived from an EMBL/GenBank/DDBJ whole genome shotgun (WGS) entry which is preliminary data.</text>
</comment>
<evidence type="ECO:0000256" key="1">
    <source>
        <dbReference type="SAM" id="MobiDB-lite"/>
    </source>
</evidence>
<proteinExistence type="predicted"/>
<keyword evidence="3" id="KW-1185">Reference proteome</keyword>
<feature type="compositionally biased region" description="Low complexity" evidence="1">
    <location>
        <begin position="88"/>
        <end position="99"/>
    </location>
</feature>
<evidence type="ECO:0000313" key="2">
    <source>
        <dbReference type="EMBL" id="KAF8902764.1"/>
    </source>
</evidence>
<protein>
    <submittedName>
        <fullName evidence="2">Uncharacterized protein</fullName>
    </submittedName>
</protein>
<gene>
    <name evidence="2" type="ORF">CPB84DRAFT_1775402</name>
</gene>
<dbReference type="AlphaFoldDB" id="A0A9P5NQ80"/>
<dbReference type="Proteomes" id="UP000724874">
    <property type="component" value="Unassembled WGS sequence"/>
</dbReference>
<dbReference type="EMBL" id="JADNYJ010000034">
    <property type="protein sequence ID" value="KAF8902764.1"/>
    <property type="molecule type" value="Genomic_DNA"/>
</dbReference>
<organism evidence="2 3">
    <name type="scientific">Gymnopilus junonius</name>
    <name type="common">Spectacular rustgill mushroom</name>
    <name type="synonym">Gymnopilus spectabilis subsp. junonius</name>
    <dbReference type="NCBI Taxonomy" id="109634"/>
    <lineage>
        <taxon>Eukaryota</taxon>
        <taxon>Fungi</taxon>
        <taxon>Dikarya</taxon>
        <taxon>Basidiomycota</taxon>
        <taxon>Agaricomycotina</taxon>
        <taxon>Agaricomycetes</taxon>
        <taxon>Agaricomycetidae</taxon>
        <taxon>Agaricales</taxon>
        <taxon>Agaricineae</taxon>
        <taxon>Hymenogastraceae</taxon>
        <taxon>Gymnopilus</taxon>
    </lineage>
</organism>
<reference evidence="2" key="1">
    <citation type="submission" date="2020-11" db="EMBL/GenBank/DDBJ databases">
        <authorList>
            <consortium name="DOE Joint Genome Institute"/>
            <person name="Ahrendt S."/>
            <person name="Riley R."/>
            <person name="Andreopoulos W."/>
            <person name="LaButti K."/>
            <person name="Pangilinan J."/>
            <person name="Ruiz-duenas F.J."/>
            <person name="Barrasa J.M."/>
            <person name="Sanchez-Garcia M."/>
            <person name="Camarero S."/>
            <person name="Miyauchi S."/>
            <person name="Serrano A."/>
            <person name="Linde D."/>
            <person name="Babiker R."/>
            <person name="Drula E."/>
            <person name="Ayuso-Fernandez I."/>
            <person name="Pacheco R."/>
            <person name="Padilla G."/>
            <person name="Ferreira P."/>
            <person name="Barriuso J."/>
            <person name="Kellner H."/>
            <person name="Castanera R."/>
            <person name="Alfaro M."/>
            <person name="Ramirez L."/>
            <person name="Pisabarro A.G."/>
            <person name="Kuo A."/>
            <person name="Tritt A."/>
            <person name="Lipzen A."/>
            <person name="He G."/>
            <person name="Yan M."/>
            <person name="Ng V."/>
            <person name="Cullen D."/>
            <person name="Martin F."/>
            <person name="Rosso M.-N."/>
            <person name="Henrissat B."/>
            <person name="Hibbett D."/>
            <person name="Martinez A.T."/>
            <person name="Grigoriev I.V."/>
        </authorList>
    </citation>
    <scope>NUCLEOTIDE SEQUENCE</scope>
    <source>
        <strain evidence="2">AH 44721</strain>
    </source>
</reference>
<feature type="region of interest" description="Disordered" evidence="1">
    <location>
        <begin position="78"/>
        <end position="106"/>
    </location>
</feature>
<accession>A0A9P5NQ80</accession>
<feature type="region of interest" description="Disordered" evidence="1">
    <location>
        <begin position="147"/>
        <end position="193"/>
    </location>
</feature>
<feature type="compositionally biased region" description="Polar residues" evidence="1">
    <location>
        <begin position="171"/>
        <end position="187"/>
    </location>
</feature>